<accession>A0ABM8H9I9</accession>
<evidence type="ECO:0000256" key="1">
    <source>
        <dbReference type="SAM" id="MobiDB-lite"/>
    </source>
</evidence>
<keyword evidence="3" id="KW-1185">Reference proteome</keyword>
<sequence>MGDAAREPEAVVGRDAAAVVVAAPPVGVLLDGQRLRLAPGDLVGRRGAARGDDGGGAGAVGIGRDPLGRTHPAHRAADDQRPGGDAEQVGDQRLDPDLVADRDLGEARAPRLPVGGLGGGPGGAAAAAQHVGGHDEPAVGVDGGAGSDEPGPPAGRRLPRTGWADDVGVAGEGVLDQDRVAAVGGERAPGLDRHDHVGQQPPVSSGTEPTRSPNASGLVPAPSGTQHSGRRP</sequence>
<organism evidence="2 3">
    <name type="scientific">Barrientosiimonas endolithica</name>
    <dbReference type="NCBI Taxonomy" id="1535208"/>
    <lineage>
        <taxon>Bacteria</taxon>
        <taxon>Bacillati</taxon>
        <taxon>Actinomycetota</taxon>
        <taxon>Actinomycetes</taxon>
        <taxon>Micrococcales</taxon>
        <taxon>Dermacoccaceae</taxon>
        <taxon>Barrientosiimonas</taxon>
    </lineage>
</organism>
<feature type="compositionally biased region" description="Polar residues" evidence="1">
    <location>
        <begin position="223"/>
        <end position="232"/>
    </location>
</feature>
<protein>
    <submittedName>
        <fullName evidence="2">Uncharacterized protein</fullName>
    </submittedName>
</protein>
<proteinExistence type="predicted"/>
<dbReference type="Proteomes" id="UP001321421">
    <property type="component" value="Chromosome"/>
</dbReference>
<feature type="compositionally biased region" description="Basic and acidic residues" evidence="1">
    <location>
        <begin position="75"/>
        <end position="109"/>
    </location>
</feature>
<gene>
    <name evidence="2" type="ORF">GCM10025872_12510</name>
</gene>
<reference evidence="3" key="1">
    <citation type="journal article" date="2019" name="Int. J. Syst. Evol. Microbiol.">
        <title>The Global Catalogue of Microorganisms (GCM) 10K type strain sequencing project: providing services to taxonomists for standard genome sequencing and annotation.</title>
        <authorList>
            <consortium name="The Broad Institute Genomics Platform"/>
            <consortium name="The Broad Institute Genome Sequencing Center for Infectious Disease"/>
            <person name="Wu L."/>
            <person name="Ma J."/>
        </authorList>
    </citation>
    <scope>NUCLEOTIDE SEQUENCE [LARGE SCALE GENOMIC DNA]</scope>
    <source>
        <strain evidence="3">NBRC 110608</strain>
    </source>
</reference>
<name>A0ABM8H9I9_9MICO</name>
<dbReference type="EMBL" id="AP027735">
    <property type="protein sequence ID" value="BDZ57594.1"/>
    <property type="molecule type" value="Genomic_DNA"/>
</dbReference>
<feature type="region of interest" description="Disordered" evidence="1">
    <location>
        <begin position="44"/>
        <end position="232"/>
    </location>
</feature>
<evidence type="ECO:0000313" key="2">
    <source>
        <dbReference type="EMBL" id="BDZ57594.1"/>
    </source>
</evidence>
<evidence type="ECO:0000313" key="3">
    <source>
        <dbReference type="Proteomes" id="UP001321421"/>
    </source>
</evidence>
<feature type="compositionally biased region" description="Polar residues" evidence="1">
    <location>
        <begin position="201"/>
        <end position="215"/>
    </location>
</feature>